<evidence type="ECO:0000256" key="1">
    <source>
        <dbReference type="SAM" id="Coils"/>
    </source>
</evidence>
<dbReference type="RefSeq" id="WP_114352574.1">
    <property type="nucleotide sequence ID" value="NZ_QPJJ01000005.1"/>
</dbReference>
<evidence type="ECO:0000313" key="3">
    <source>
        <dbReference type="EMBL" id="RCW72028.1"/>
    </source>
</evidence>
<feature type="transmembrane region" description="Helical" evidence="2">
    <location>
        <begin position="346"/>
        <end position="365"/>
    </location>
</feature>
<evidence type="ECO:0000313" key="4">
    <source>
        <dbReference type="Proteomes" id="UP000252585"/>
    </source>
</evidence>
<sequence>MTTEISLLTKEEIEKNPSMIAESIAELALAIKENKHDLSEIENRKFFQRLVTNNTRDLAHVMIKQNDTISTFLTIVQGVVFLSMNNIVILGGIMESLKKHESTNDFRDNQYMTMAKDFLGEAIKSAQRTTENEQQIVELKDSFIQYYKNQTNHQKLLTEIKKELKNSKLSETQQNDILRTLKERQVKQDYIDKKQNDILSDLKEELSLQAMEDKRQTEIIHFVKEEMLKQSQEDNRQEASIRAIEKQLHEKRVKLLLQEQEDKRQEKLIDAMFEEIKEMYLELEKLKKEIAIKSDKIGENEQKLKVQNEQIIKKSSILEEFKRDAFSKNTALQQQLNENTKKQKRYVIGAYAMSSLALILSFFQFI</sequence>
<gene>
    <name evidence="3" type="ORF">DFR57_105213</name>
</gene>
<proteinExistence type="predicted"/>
<keyword evidence="2" id="KW-0812">Transmembrane</keyword>
<keyword evidence="1" id="KW-0175">Coiled coil</keyword>
<organism evidence="3 4">
    <name type="scientific">Saliterribacillus persicus</name>
    <dbReference type="NCBI Taxonomy" id="930114"/>
    <lineage>
        <taxon>Bacteria</taxon>
        <taxon>Bacillati</taxon>
        <taxon>Bacillota</taxon>
        <taxon>Bacilli</taxon>
        <taxon>Bacillales</taxon>
        <taxon>Bacillaceae</taxon>
        <taxon>Saliterribacillus</taxon>
    </lineage>
</organism>
<feature type="coiled-coil region" evidence="1">
    <location>
        <begin position="241"/>
        <end position="303"/>
    </location>
</feature>
<dbReference type="OrthoDB" id="9867567at2"/>
<feature type="transmembrane region" description="Helical" evidence="2">
    <location>
        <begin position="72"/>
        <end position="93"/>
    </location>
</feature>
<dbReference type="Proteomes" id="UP000252585">
    <property type="component" value="Unassembled WGS sequence"/>
</dbReference>
<keyword evidence="4" id="KW-1185">Reference proteome</keyword>
<protein>
    <submittedName>
        <fullName evidence="3">Uncharacterized protein</fullName>
    </submittedName>
</protein>
<evidence type="ECO:0000256" key="2">
    <source>
        <dbReference type="SAM" id="Phobius"/>
    </source>
</evidence>
<keyword evidence="2" id="KW-0472">Membrane</keyword>
<reference evidence="3 4" key="1">
    <citation type="submission" date="2018-07" db="EMBL/GenBank/DDBJ databases">
        <title>Genomic Encyclopedia of Type Strains, Phase IV (KMG-IV): sequencing the most valuable type-strain genomes for metagenomic binning, comparative biology and taxonomic classification.</title>
        <authorList>
            <person name="Goeker M."/>
        </authorList>
    </citation>
    <scope>NUCLEOTIDE SEQUENCE [LARGE SCALE GENOMIC DNA]</scope>
    <source>
        <strain evidence="3 4">DSM 27696</strain>
    </source>
</reference>
<dbReference type="AlphaFoldDB" id="A0A368XYB3"/>
<dbReference type="EMBL" id="QPJJ01000005">
    <property type="protein sequence ID" value="RCW72028.1"/>
    <property type="molecule type" value="Genomic_DNA"/>
</dbReference>
<comment type="caution">
    <text evidence="3">The sequence shown here is derived from an EMBL/GenBank/DDBJ whole genome shotgun (WGS) entry which is preliminary data.</text>
</comment>
<accession>A0A368XYB3</accession>
<name>A0A368XYB3_9BACI</name>
<keyword evidence="2" id="KW-1133">Transmembrane helix</keyword>